<protein>
    <submittedName>
        <fullName evidence="1">Unannotated protein</fullName>
    </submittedName>
</protein>
<sequence>MSSNEVFLTTSAGVEYEATVVVSDEESDLALLMAPGIDLPALQPSTVFEQGDWVMAAGNPEGVTGTTTQGTVANYKTESEQIFSDALIAPGSSGGPLLNSRGEVIGVTTWTLTELSGFSVSRPIKSLCVGLLDCR</sequence>
<dbReference type="PANTHER" id="PTHR22939:SF129">
    <property type="entry name" value="SERINE PROTEASE HTRA2, MITOCHONDRIAL"/>
    <property type="match status" value="1"/>
</dbReference>
<dbReference type="PANTHER" id="PTHR22939">
    <property type="entry name" value="SERINE PROTEASE FAMILY S1C HTRA-RELATED"/>
    <property type="match status" value="1"/>
</dbReference>
<dbReference type="EMBL" id="CAFBOM010000326">
    <property type="protein sequence ID" value="CAB5002364.1"/>
    <property type="molecule type" value="Genomic_DNA"/>
</dbReference>
<accession>A0A6J7PKC8</accession>
<dbReference type="GO" id="GO:0004252">
    <property type="term" value="F:serine-type endopeptidase activity"/>
    <property type="evidence" value="ECO:0007669"/>
    <property type="project" value="InterPro"/>
</dbReference>
<dbReference type="PRINTS" id="PR00834">
    <property type="entry name" value="PROTEASES2C"/>
</dbReference>
<dbReference type="Pfam" id="PF13365">
    <property type="entry name" value="Trypsin_2"/>
    <property type="match status" value="1"/>
</dbReference>
<dbReference type="Gene3D" id="2.40.10.120">
    <property type="match status" value="1"/>
</dbReference>
<name>A0A6J7PKC8_9ZZZZ</name>
<dbReference type="InterPro" id="IPR001940">
    <property type="entry name" value="Peptidase_S1C"/>
</dbReference>
<reference evidence="1" key="1">
    <citation type="submission" date="2020-05" db="EMBL/GenBank/DDBJ databases">
        <authorList>
            <person name="Chiriac C."/>
            <person name="Salcher M."/>
            <person name="Ghai R."/>
            <person name="Kavagutti S V."/>
        </authorList>
    </citation>
    <scope>NUCLEOTIDE SEQUENCE</scope>
</reference>
<proteinExistence type="predicted"/>
<organism evidence="1">
    <name type="scientific">freshwater metagenome</name>
    <dbReference type="NCBI Taxonomy" id="449393"/>
    <lineage>
        <taxon>unclassified sequences</taxon>
        <taxon>metagenomes</taxon>
        <taxon>ecological metagenomes</taxon>
    </lineage>
</organism>
<dbReference type="AlphaFoldDB" id="A0A6J7PKC8"/>
<dbReference type="SUPFAM" id="SSF50494">
    <property type="entry name" value="Trypsin-like serine proteases"/>
    <property type="match status" value="1"/>
</dbReference>
<dbReference type="GO" id="GO:0006508">
    <property type="term" value="P:proteolysis"/>
    <property type="evidence" value="ECO:0007669"/>
    <property type="project" value="InterPro"/>
</dbReference>
<dbReference type="InterPro" id="IPR009003">
    <property type="entry name" value="Peptidase_S1_PA"/>
</dbReference>
<gene>
    <name evidence="1" type="ORF">UFOPK3957_01654</name>
</gene>
<evidence type="ECO:0000313" key="1">
    <source>
        <dbReference type="EMBL" id="CAB5002364.1"/>
    </source>
</evidence>